<accession>A0A0Q3FH51</accession>
<dbReference type="InParanoid" id="A0A0Q3FH51"/>
<protein>
    <submittedName>
        <fullName evidence="2 3">Uncharacterized protein</fullName>
    </submittedName>
</protein>
<dbReference type="EnsemblPlants" id="PNT67700">
    <property type="protein sequence ID" value="PNT67700"/>
    <property type="gene ID" value="BRADI_3g30718v3"/>
</dbReference>
<dbReference type="Gramene" id="PNT67700">
    <property type="protein sequence ID" value="PNT67700"/>
    <property type="gene ID" value="BRADI_3g30718v3"/>
</dbReference>
<feature type="region of interest" description="Disordered" evidence="1">
    <location>
        <begin position="57"/>
        <end position="85"/>
    </location>
</feature>
<keyword evidence="4" id="KW-1185">Reference proteome</keyword>
<evidence type="ECO:0000313" key="4">
    <source>
        <dbReference type="Proteomes" id="UP000008810"/>
    </source>
</evidence>
<dbReference type="AlphaFoldDB" id="A0A0Q3FH51"/>
<evidence type="ECO:0000256" key="1">
    <source>
        <dbReference type="SAM" id="MobiDB-lite"/>
    </source>
</evidence>
<dbReference type="EnsemblPlants" id="PNT67699">
    <property type="protein sequence ID" value="PNT67699"/>
    <property type="gene ID" value="BRADI_3g30718v3"/>
</dbReference>
<reference evidence="2" key="2">
    <citation type="submission" date="2017-06" db="EMBL/GenBank/DDBJ databases">
        <title>WGS assembly of Brachypodium distachyon.</title>
        <authorList>
            <consortium name="The International Brachypodium Initiative"/>
            <person name="Lucas S."/>
            <person name="Harmon-Smith M."/>
            <person name="Lail K."/>
            <person name="Tice H."/>
            <person name="Grimwood J."/>
            <person name="Bruce D."/>
            <person name="Barry K."/>
            <person name="Shu S."/>
            <person name="Lindquist E."/>
            <person name="Wang M."/>
            <person name="Pitluck S."/>
            <person name="Vogel J.P."/>
            <person name="Garvin D.F."/>
            <person name="Mockler T.C."/>
            <person name="Schmutz J."/>
            <person name="Rokhsar D."/>
            <person name="Bevan M.W."/>
        </authorList>
    </citation>
    <scope>NUCLEOTIDE SEQUENCE</scope>
    <source>
        <strain evidence="2">Bd21</strain>
    </source>
</reference>
<dbReference type="EMBL" id="CM000882">
    <property type="protein sequence ID" value="PNT67699.1"/>
    <property type="molecule type" value="Genomic_DNA"/>
</dbReference>
<dbReference type="EnsemblPlants" id="KQJ97428">
    <property type="protein sequence ID" value="KQJ97428"/>
    <property type="gene ID" value="BRADI_3g30718v3"/>
</dbReference>
<dbReference type="Proteomes" id="UP000008810">
    <property type="component" value="Chromosome 3"/>
</dbReference>
<proteinExistence type="predicted"/>
<name>A0A0Q3FH51_BRADI</name>
<dbReference type="EMBL" id="CM000882">
    <property type="protein sequence ID" value="KQJ97428.1"/>
    <property type="molecule type" value="Genomic_DNA"/>
</dbReference>
<dbReference type="EMBL" id="CM000882">
    <property type="protein sequence ID" value="PNT67700.1"/>
    <property type="molecule type" value="Genomic_DNA"/>
</dbReference>
<reference evidence="2 3" key="1">
    <citation type="journal article" date="2010" name="Nature">
        <title>Genome sequencing and analysis of the model grass Brachypodium distachyon.</title>
        <authorList>
            <consortium name="International Brachypodium Initiative"/>
        </authorList>
    </citation>
    <scope>NUCLEOTIDE SEQUENCE [LARGE SCALE GENOMIC DNA]</scope>
    <source>
        <strain evidence="2 3">Bd21</strain>
    </source>
</reference>
<evidence type="ECO:0000313" key="3">
    <source>
        <dbReference type="EnsemblPlants" id="KQJ97428"/>
    </source>
</evidence>
<organism evidence="2">
    <name type="scientific">Brachypodium distachyon</name>
    <name type="common">Purple false brome</name>
    <name type="synonym">Trachynia distachya</name>
    <dbReference type="NCBI Taxonomy" id="15368"/>
    <lineage>
        <taxon>Eukaryota</taxon>
        <taxon>Viridiplantae</taxon>
        <taxon>Streptophyta</taxon>
        <taxon>Embryophyta</taxon>
        <taxon>Tracheophyta</taxon>
        <taxon>Spermatophyta</taxon>
        <taxon>Magnoliopsida</taxon>
        <taxon>Liliopsida</taxon>
        <taxon>Poales</taxon>
        <taxon>Poaceae</taxon>
        <taxon>BOP clade</taxon>
        <taxon>Pooideae</taxon>
        <taxon>Stipodae</taxon>
        <taxon>Brachypodieae</taxon>
        <taxon>Brachypodium</taxon>
    </lineage>
</organism>
<dbReference type="Gramene" id="KQJ97428">
    <property type="protein sequence ID" value="KQJ97428"/>
    <property type="gene ID" value="BRADI_3g30718v3"/>
</dbReference>
<evidence type="ECO:0000313" key="2">
    <source>
        <dbReference type="EMBL" id="KQJ97428.1"/>
    </source>
</evidence>
<gene>
    <name evidence="2" type="ORF">BRADI_3g30718v3</name>
</gene>
<reference evidence="3" key="3">
    <citation type="submission" date="2018-08" db="UniProtKB">
        <authorList>
            <consortium name="EnsemblPlants"/>
        </authorList>
    </citation>
    <scope>IDENTIFICATION</scope>
    <source>
        <strain evidence="3">cv. Bd21</strain>
    </source>
</reference>
<dbReference type="Gramene" id="PNT67699">
    <property type="protein sequence ID" value="PNT67699"/>
    <property type="gene ID" value="BRADI_3g30718v3"/>
</dbReference>
<sequence>MSCAAVCHACAWSVLQLSSTDLPSSRSQPKTLLSADRRLILTGEHVDIATLPGCPQQLYRPSDPPTVQALRHHGDNGVPLSLKSV</sequence>